<gene>
    <name evidence="1" type="ORF">H9649_16880</name>
</gene>
<evidence type="ECO:0000313" key="2">
    <source>
        <dbReference type="Proteomes" id="UP000626786"/>
    </source>
</evidence>
<proteinExistence type="predicted"/>
<comment type="caution">
    <text evidence="1">The sequence shown here is derived from an EMBL/GenBank/DDBJ whole genome shotgun (WGS) entry which is preliminary data.</text>
</comment>
<dbReference type="Proteomes" id="UP000626786">
    <property type="component" value="Unassembled WGS sequence"/>
</dbReference>
<name>A0ABR8UE02_9BACL</name>
<protein>
    <submittedName>
        <fullName evidence="1">Uncharacterized protein</fullName>
    </submittedName>
</protein>
<reference evidence="1 2" key="1">
    <citation type="submission" date="2020-08" db="EMBL/GenBank/DDBJ databases">
        <title>A Genomic Blueprint of the Chicken Gut Microbiome.</title>
        <authorList>
            <person name="Gilroy R."/>
            <person name="Ravi A."/>
            <person name="Getino M."/>
            <person name="Pursley I."/>
            <person name="Horton D.L."/>
            <person name="Alikhan N.-F."/>
            <person name="Baker D."/>
            <person name="Gharbi K."/>
            <person name="Hall N."/>
            <person name="Watson M."/>
            <person name="Adriaenssens E.M."/>
            <person name="Foster-Nyarko E."/>
            <person name="Jarju S."/>
            <person name="Secka A."/>
            <person name="Antonio M."/>
            <person name="Oren A."/>
            <person name="Chaudhuri R."/>
            <person name="La Ragione R.M."/>
            <person name="Hildebrand F."/>
            <person name="Pallen M.J."/>
        </authorList>
    </citation>
    <scope>NUCLEOTIDE SEQUENCE [LARGE SCALE GENOMIC DNA]</scope>
    <source>
        <strain evidence="1 2">Sa2YVA2</strain>
    </source>
</reference>
<accession>A0ABR8UE02</accession>
<dbReference type="EMBL" id="JACSQN010000026">
    <property type="protein sequence ID" value="MBD7986247.1"/>
    <property type="molecule type" value="Genomic_DNA"/>
</dbReference>
<keyword evidence="2" id="KW-1185">Reference proteome</keyword>
<dbReference type="RefSeq" id="WP_191696073.1">
    <property type="nucleotide sequence ID" value="NZ_JACSQN010000026.1"/>
</dbReference>
<evidence type="ECO:0000313" key="1">
    <source>
        <dbReference type="EMBL" id="MBD7986247.1"/>
    </source>
</evidence>
<organism evidence="1 2">
    <name type="scientific">Sporosarcina quadrami</name>
    <dbReference type="NCBI Taxonomy" id="2762234"/>
    <lineage>
        <taxon>Bacteria</taxon>
        <taxon>Bacillati</taxon>
        <taxon>Bacillota</taxon>
        <taxon>Bacilli</taxon>
        <taxon>Bacillales</taxon>
        <taxon>Caryophanaceae</taxon>
        <taxon>Sporosarcina</taxon>
    </lineage>
</organism>
<sequence length="238" mass="28493">MSVIELYPSFYCLCIKNREGEEQLFLQHDIAPASARSRLDLFENTETLYRWIKEEQEIQTQNENWSIHAIYERLYPKQLFLKEFQQLITEKEEIDSVTVVTKNGVRRLYFRDDFKNSYDPFPLSSQKLYPKEPIFIINRQREIDEQTILQKESYFVTYPEIATPLFSVGIREWAEDLISRKPNQGYFIEQTTLSDLYMRTKLDAKDPGFFILSREEAPHYLLRQKDLKEIVEGTVDYQ</sequence>